<evidence type="ECO:0000313" key="11">
    <source>
        <dbReference type="Proteomes" id="UP000241394"/>
    </source>
</evidence>
<keyword evidence="6" id="KW-0539">Nucleus</keyword>
<keyword evidence="5" id="KW-0804">Transcription</keyword>
<evidence type="ECO:0000256" key="5">
    <source>
        <dbReference type="ARBA" id="ARBA00023163"/>
    </source>
</evidence>
<dbReference type="STRING" id="1590841.A0A2R6Q8C1"/>
<evidence type="ECO:0000256" key="2">
    <source>
        <dbReference type="ARBA" id="ARBA00022737"/>
    </source>
</evidence>
<feature type="domain" description="HTH myb-type" evidence="9">
    <location>
        <begin position="163"/>
        <end position="218"/>
    </location>
</feature>
<feature type="domain" description="Myb-like" evidence="8">
    <location>
        <begin position="111"/>
        <end position="162"/>
    </location>
</feature>
<sequence>MIEVKREEECVVGITKEVSFASYSPVSDSSSDTCNPKSPSSQGCVPCVDYRGSRLENKLEDNLLSAWKKTDRLLFIDRLLSSSSHVHVYVYVYDLKRVMNRTERLRTTGPTRRSSQAGWTEEEDNLLSKIVKKYNGRNWKKIAACIPGRTDVQCLHRWQKVLNPELVKGPWTKEEDDRIIELVEKYGCKKWSCIAKFLPGRIGKQCRERWHNHLDPAIKKEAWTKEEESVLTHYHRIYGNKWAEIAKFLPGRTDNAIKNHWNCSVKKKLDLNLPSTSMLDMQGPSSPDFYGSETKPPSVEAKVARYDLREASFDIRSGKVHAIETCSTELVLGNAYSHGTCLESKLSIRGTRRSSEAGVDKLISPLRRIQFRGTDAMTRGLTSEPYRGNCYPDRHGHLKASSSDDSFNASGLVISSFNPLDVVLPITSIKAFESPKRHRNCGLGGMKLESGSSSDNSFLSLSTGGFSEDSGQVCKKNRVHQTPNPDDKNYGFLCYKPPQLKDFLIPEENDEGCPNADNDLKHGKSQLCCSPPPNLALSMSINSISPESMLRNSARSYKNTPSIIRKRTSRDSGSSNNYPDRNKTSEHMISRTSEAESMNIRSETSIVDRSVERRLQGEFDNEWDTTAVRCRTPVSAATSPSLNFGANVMLTP</sequence>
<dbReference type="GO" id="GO:0000981">
    <property type="term" value="F:DNA-binding transcription factor activity, RNA polymerase II-specific"/>
    <property type="evidence" value="ECO:0007669"/>
    <property type="project" value="TreeGrafter"/>
</dbReference>
<proteinExistence type="predicted"/>
<dbReference type="GO" id="GO:0005634">
    <property type="term" value="C:nucleus"/>
    <property type="evidence" value="ECO:0007669"/>
    <property type="project" value="UniProtKB-SubCell"/>
</dbReference>
<evidence type="ECO:0000256" key="7">
    <source>
        <dbReference type="SAM" id="MobiDB-lite"/>
    </source>
</evidence>
<dbReference type="PROSITE" id="PS51294">
    <property type="entry name" value="HTH_MYB"/>
    <property type="match status" value="3"/>
</dbReference>
<dbReference type="InterPro" id="IPR050560">
    <property type="entry name" value="MYB_TF"/>
</dbReference>
<dbReference type="SUPFAM" id="SSF46689">
    <property type="entry name" value="Homeodomain-like"/>
    <property type="match status" value="2"/>
</dbReference>
<evidence type="ECO:0000256" key="6">
    <source>
        <dbReference type="ARBA" id="ARBA00023242"/>
    </source>
</evidence>
<keyword evidence="11" id="KW-1185">Reference proteome</keyword>
<evidence type="ECO:0000313" key="10">
    <source>
        <dbReference type="EMBL" id="PSS04146.1"/>
    </source>
</evidence>
<dbReference type="Pfam" id="PF00249">
    <property type="entry name" value="Myb_DNA-binding"/>
    <property type="match status" value="1"/>
</dbReference>
<evidence type="ECO:0000259" key="8">
    <source>
        <dbReference type="PROSITE" id="PS50090"/>
    </source>
</evidence>
<feature type="compositionally biased region" description="Polar residues" evidence="7">
    <location>
        <begin position="590"/>
        <end position="603"/>
    </location>
</feature>
<feature type="domain" description="HTH myb-type" evidence="9">
    <location>
        <begin position="119"/>
        <end position="162"/>
    </location>
</feature>
<keyword evidence="2" id="KW-0677">Repeat</keyword>
<protein>
    <submittedName>
        <fullName evidence="10">Myb-related protein like</fullName>
    </submittedName>
</protein>
<feature type="domain" description="Myb-like" evidence="8">
    <location>
        <begin position="163"/>
        <end position="214"/>
    </location>
</feature>
<dbReference type="Pfam" id="PF13921">
    <property type="entry name" value="Myb_DNA-bind_6"/>
    <property type="match status" value="1"/>
</dbReference>
<dbReference type="FunFam" id="1.10.10.60:FF:000010">
    <property type="entry name" value="Transcriptional activator Myb isoform A"/>
    <property type="match status" value="1"/>
</dbReference>
<feature type="domain" description="Myb-like" evidence="8">
    <location>
        <begin position="215"/>
        <end position="265"/>
    </location>
</feature>
<dbReference type="PANTHER" id="PTHR45614:SF252">
    <property type="entry name" value="TRANSCRIPTION FACTOR MYB3R-2-LIKE"/>
    <property type="match status" value="1"/>
</dbReference>
<dbReference type="Gramene" id="PSS04146">
    <property type="protein sequence ID" value="PSS04146"/>
    <property type="gene ID" value="CEY00_Acc19986"/>
</dbReference>
<reference evidence="11" key="2">
    <citation type="journal article" date="2018" name="BMC Genomics">
        <title>A manually annotated Actinidia chinensis var. chinensis (kiwifruit) genome highlights the challenges associated with draft genomes and gene prediction in plants.</title>
        <authorList>
            <person name="Pilkington S.M."/>
            <person name="Crowhurst R."/>
            <person name="Hilario E."/>
            <person name="Nardozza S."/>
            <person name="Fraser L."/>
            <person name="Peng Y."/>
            <person name="Gunaseelan K."/>
            <person name="Simpson R."/>
            <person name="Tahir J."/>
            <person name="Deroles S.C."/>
            <person name="Templeton K."/>
            <person name="Luo Z."/>
            <person name="Davy M."/>
            <person name="Cheng C."/>
            <person name="McNeilage M."/>
            <person name="Scaglione D."/>
            <person name="Liu Y."/>
            <person name="Zhang Q."/>
            <person name="Datson P."/>
            <person name="De Silva N."/>
            <person name="Gardiner S.E."/>
            <person name="Bassett H."/>
            <person name="Chagne D."/>
            <person name="McCallum J."/>
            <person name="Dzierzon H."/>
            <person name="Deng C."/>
            <person name="Wang Y.Y."/>
            <person name="Barron L."/>
            <person name="Manako K."/>
            <person name="Bowen J."/>
            <person name="Foster T.M."/>
            <person name="Erridge Z.A."/>
            <person name="Tiffin H."/>
            <person name="Waite C.N."/>
            <person name="Davies K.M."/>
            <person name="Grierson E.P."/>
            <person name="Laing W.A."/>
            <person name="Kirk R."/>
            <person name="Chen X."/>
            <person name="Wood M."/>
            <person name="Montefiori M."/>
            <person name="Brummell D.A."/>
            <person name="Schwinn K.E."/>
            <person name="Catanach A."/>
            <person name="Fullerton C."/>
            <person name="Li D."/>
            <person name="Meiyalaghan S."/>
            <person name="Nieuwenhuizen N."/>
            <person name="Read N."/>
            <person name="Prakash R."/>
            <person name="Hunter D."/>
            <person name="Zhang H."/>
            <person name="McKenzie M."/>
            <person name="Knabel M."/>
            <person name="Harris A."/>
            <person name="Allan A.C."/>
            <person name="Gleave A."/>
            <person name="Chen A."/>
            <person name="Janssen B.J."/>
            <person name="Plunkett B."/>
            <person name="Ampomah-Dwamena C."/>
            <person name="Voogd C."/>
            <person name="Leif D."/>
            <person name="Lafferty D."/>
            <person name="Souleyre E.J.F."/>
            <person name="Varkonyi-Gasic E."/>
            <person name="Gambi F."/>
            <person name="Hanley J."/>
            <person name="Yao J.L."/>
            <person name="Cheung J."/>
            <person name="David K.M."/>
            <person name="Warren B."/>
            <person name="Marsh K."/>
            <person name="Snowden K.C."/>
            <person name="Lin-Wang K."/>
            <person name="Brian L."/>
            <person name="Martinez-Sanchez M."/>
            <person name="Wang M."/>
            <person name="Ileperuma N."/>
            <person name="Macnee N."/>
            <person name="Campin R."/>
            <person name="McAtee P."/>
            <person name="Drummond R.S.M."/>
            <person name="Espley R.V."/>
            <person name="Ireland H.S."/>
            <person name="Wu R."/>
            <person name="Atkinson R.G."/>
            <person name="Karunairetnam S."/>
            <person name="Bulley S."/>
            <person name="Chunkath S."/>
            <person name="Hanley Z."/>
            <person name="Storey R."/>
            <person name="Thrimawithana A.H."/>
            <person name="Thomson S."/>
            <person name="David C."/>
            <person name="Testolin R."/>
            <person name="Huang H."/>
            <person name="Hellens R.P."/>
            <person name="Schaffer R.J."/>
        </authorList>
    </citation>
    <scope>NUCLEOTIDE SEQUENCE [LARGE SCALE GENOMIC DNA]</scope>
    <source>
        <strain evidence="11">cv. Red5</strain>
    </source>
</reference>
<dbReference type="GO" id="GO:0000978">
    <property type="term" value="F:RNA polymerase II cis-regulatory region sequence-specific DNA binding"/>
    <property type="evidence" value="ECO:0007669"/>
    <property type="project" value="TreeGrafter"/>
</dbReference>
<evidence type="ECO:0000256" key="3">
    <source>
        <dbReference type="ARBA" id="ARBA00023015"/>
    </source>
</evidence>
<keyword evidence="4" id="KW-0238">DNA-binding</keyword>
<feature type="region of interest" description="Disordered" evidence="7">
    <location>
        <begin position="552"/>
        <end position="603"/>
    </location>
</feature>
<dbReference type="InParanoid" id="A0A2R6Q8C1"/>
<feature type="domain" description="HTH myb-type" evidence="9">
    <location>
        <begin position="219"/>
        <end position="269"/>
    </location>
</feature>
<feature type="compositionally biased region" description="Polar residues" evidence="7">
    <location>
        <begin position="552"/>
        <end position="562"/>
    </location>
</feature>
<dbReference type="SMART" id="SM00717">
    <property type="entry name" value="SANT"/>
    <property type="match status" value="3"/>
</dbReference>
<name>A0A2R6Q8C1_ACTCC</name>
<dbReference type="InterPro" id="IPR009057">
    <property type="entry name" value="Homeodomain-like_sf"/>
</dbReference>
<dbReference type="PROSITE" id="PS50090">
    <property type="entry name" value="MYB_LIKE"/>
    <property type="match status" value="3"/>
</dbReference>
<dbReference type="InterPro" id="IPR017930">
    <property type="entry name" value="Myb_dom"/>
</dbReference>
<dbReference type="OrthoDB" id="2143914at2759"/>
<comment type="caution">
    <text evidence="10">The sequence shown here is derived from an EMBL/GenBank/DDBJ whole genome shotgun (WGS) entry which is preliminary data.</text>
</comment>
<dbReference type="Gene3D" id="1.10.10.60">
    <property type="entry name" value="Homeodomain-like"/>
    <property type="match status" value="3"/>
</dbReference>
<evidence type="ECO:0000256" key="4">
    <source>
        <dbReference type="ARBA" id="ARBA00023125"/>
    </source>
</evidence>
<dbReference type="AlphaFoldDB" id="A0A2R6Q8C1"/>
<gene>
    <name evidence="10" type="ORF">CEY00_Acc19986</name>
</gene>
<evidence type="ECO:0000256" key="1">
    <source>
        <dbReference type="ARBA" id="ARBA00004123"/>
    </source>
</evidence>
<organism evidence="10 11">
    <name type="scientific">Actinidia chinensis var. chinensis</name>
    <name type="common">Chinese soft-hair kiwi</name>
    <dbReference type="NCBI Taxonomy" id="1590841"/>
    <lineage>
        <taxon>Eukaryota</taxon>
        <taxon>Viridiplantae</taxon>
        <taxon>Streptophyta</taxon>
        <taxon>Embryophyta</taxon>
        <taxon>Tracheophyta</taxon>
        <taxon>Spermatophyta</taxon>
        <taxon>Magnoliopsida</taxon>
        <taxon>eudicotyledons</taxon>
        <taxon>Gunneridae</taxon>
        <taxon>Pentapetalae</taxon>
        <taxon>asterids</taxon>
        <taxon>Ericales</taxon>
        <taxon>Actinidiaceae</taxon>
        <taxon>Actinidia</taxon>
    </lineage>
</organism>
<dbReference type="PANTHER" id="PTHR45614">
    <property type="entry name" value="MYB PROTEIN-RELATED"/>
    <property type="match status" value="1"/>
</dbReference>
<comment type="subcellular location">
    <subcellularLocation>
        <location evidence="1">Nucleus</location>
    </subcellularLocation>
</comment>
<accession>A0A2R6Q8C1</accession>
<dbReference type="InterPro" id="IPR001005">
    <property type="entry name" value="SANT/Myb"/>
</dbReference>
<reference evidence="10 11" key="1">
    <citation type="submission" date="2017-07" db="EMBL/GenBank/DDBJ databases">
        <title>An improved, manually edited Actinidia chinensis var. chinensis (kiwifruit) genome highlights the challenges associated with draft genomes and gene prediction in plants.</title>
        <authorList>
            <person name="Pilkington S."/>
            <person name="Crowhurst R."/>
            <person name="Hilario E."/>
            <person name="Nardozza S."/>
            <person name="Fraser L."/>
            <person name="Peng Y."/>
            <person name="Gunaseelan K."/>
            <person name="Simpson R."/>
            <person name="Tahir J."/>
            <person name="Deroles S."/>
            <person name="Templeton K."/>
            <person name="Luo Z."/>
            <person name="Davy M."/>
            <person name="Cheng C."/>
            <person name="Mcneilage M."/>
            <person name="Scaglione D."/>
            <person name="Liu Y."/>
            <person name="Zhang Q."/>
            <person name="Datson P."/>
            <person name="De Silva N."/>
            <person name="Gardiner S."/>
            <person name="Bassett H."/>
            <person name="Chagne D."/>
            <person name="Mccallum J."/>
            <person name="Dzierzon H."/>
            <person name="Deng C."/>
            <person name="Wang Y.-Y."/>
            <person name="Barron N."/>
            <person name="Manako K."/>
            <person name="Bowen J."/>
            <person name="Foster T."/>
            <person name="Erridge Z."/>
            <person name="Tiffin H."/>
            <person name="Waite C."/>
            <person name="Davies K."/>
            <person name="Grierson E."/>
            <person name="Laing W."/>
            <person name="Kirk R."/>
            <person name="Chen X."/>
            <person name="Wood M."/>
            <person name="Montefiori M."/>
            <person name="Brummell D."/>
            <person name="Schwinn K."/>
            <person name="Catanach A."/>
            <person name="Fullerton C."/>
            <person name="Li D."/>
            <person name="Meiyalaghan S."/>
            <person name="Nieuwenhuizen N."/>
            <person name="Read N."/>
            <person name="Prakash R."/>
            <person name="Hunter D."/>
            <person name="Zhang H."/>
            <person name="Mckenzie M."/>
            <person name="Knabel M."/>
            <person name="Harris A."/>
            <person name="Allan A."/>
            <person name="Chen A."/>
            <person name="Janssen B."/>
            <person name="Plunkett B."/>
            <person name="Dwamena C."/>
            <person name="Voogd C."/>
            <person name="Leif D."/>
            <person name="Lafferty D."/>
            <person name="Souleyre E."/>
            <person name="Varkonyi-Gasic E."/>
            <person name="Gambi F."/>
            <person name="Hanley J."/>
            <person name="Yao J.-L."/>
            <person name="Cheung J."/>
            <person name="David K."/>
            <person name="Warren B."/>
            <person name="Marsh K."/>
            <person name="Snowden K."/>
            <person name="Lin-Wang K."/>
            <person name="Brian L."/>
            <person name="Martinez-Sanchez M."/>
            <person name="Wang M."/>
            <person name="Ileperuma N."/>
            <person name="Macnee N."/>
            <person name="Campin R."/>
            <person name="Mcatee P."/>
            <person name="Drummond R."/>
            <person name="Espley R."/>
            <person name="Ireland H."/>
            <person name="Wu R."/>
            <person name="Atkinson R."/>
            <person name="Karunairetnam S."/>
            <person name="Bulley S."/>
            <person name="Chunkath S."/>
            <person name="Hanley Z."/>
            <person name="Storey R."/>
            <person name="Thrimawithana A."/>
            <person name="Thomson S."/>
            <person name="David C."/>
            <person name="Testolin R."/>
        </authorList>
    </citation>
    <scope>NUCLEOTIDE SEQUENCE [LARGE SCALE GENOMIC DNA]</scope>
    <source>
        <strain evidence="11">cv. Red5</strain>
        <tissue evidence="10">Young leaf</tissue>
    </source>
</reference>
<evidence type="ECO:0000259" key="9">
    <source>
        <dbReference type="PROSITE" id="PS51294"/>
    </source>
</evidence>
<feature type="compositionally biased region" description="Basic and acidic residues" evidence="7">
    <location>
        <begin position="580"/>
        <end position="589"/>
    </location>
</feature>
<dbReference type="FunFam" id="1.10.10.60:FF:000016">
    <property type="entry name" value="Transcriptional activator Myb isoform A"/>
    <property type="match status" value="1"/>
</dbReference>
<dbReference type="EMBL" id="NKQK01000018">
    <property type="protein sequence ID" value="PSS04146.1"/>
    <property type="molecule type" value="Genomic_DNA"/>
</dbReference>
<dbReference type="CDD" id="cd00167">
    <property type="entry name" value="SANT"/>
    <property type="match status" value="3"/>
</dbReference>
<keyword evidence="3" id="KW-0805">Transcription regulation</keyword>
<dbReference type="Proteomes" id="UP000241394">
    <property type="component" value="Chromosome LG18"/>
</dbReference>
<dbReference type="OMA" id="SAMSYTK"/>